<evidence type="ECO:0000256" key="2">
    <source>
        <dbReference type="SAM" id="Phobius"/>
    </source>
</evidence>
<keyword evidence="2" id="KW-0812">Transmembrane</keyword>
<keyword evidence="2" id="KW-1133">Transmembrane helix</keyword>
<name>A0A139I6G5_9PEZI</name>
<evidence type="ECO:0000313" key="3">
    <source>
        <dbReference type="EMBL" id="KXT10341.1"/>
    </source>
</evidence>
<dbReference type="AlphaFoldDB" id="A0A139I6G5"/>
<dbReference type="OrthoDB" id="3163292at2759"/>
<accession>A0A139I6G5</accession>
<reference evidence="3 4" key="1">
    <citation type="submission" date="2015-07" db="EMBL/GenBank/DDBJ databases">
        <title>Comparative genomics of the Sigatoka disease complex on banana suggests a link between parallel evolutionary changes in Pseudocercospora fijiensis and Pseudocercospora eumusae and increased virulence on the banana host.</title>
        <authorList>
            <person name="Chang T.-C."/>
            <person name="Salvucci A."/>
            <person name="Crous P.W."/>
            <person name="Stergiopoulos I."/>
        </authorList>
    </citation>
    <scope>NUCLEOTIDE SEQUENCE [LARGE SCALE GENOMIC DNA]</scope>
    <source>
        <strain evidence="3 4">CBS 116634</strain>
    </source>
</reference>
<keyword evidence="2" id="KW-0472">Membrane</keyword>
<feature type="compositionally biased region" description="Low complexity" evidence="1">
    <location>
        <begin position="191"/>
        <end position="220"/>
    </location>
</feature>
<dbReference type="Proteomes" id="UP000073492">
    <property type="component" value="Unassembled WGS sequence"/>
</dbReference>
<gene>
    <name evidence="3" type="ORF">AC579_4954</name>
</gene>
<proteinExistence type="predicted"/>
<evidence type="ECO:0000313" key="4">
    <source>
        <dbReference type="Proteomes" id="UP000073492"/>
    </source>
</evidence>
<evidence type="ECO:0000256" key="1">
    <source>
        <dbReference type="SAM" id="MobiDB-lite"/>
    </source>
</evidence>
<feature type="region of interest" description="Disordered" evidence="1">
    <location>
        <begin position="183"/>
        <end position="220"/>
    </location>
</feature>
<dbReference type="EMBL" id="LFZO01000266">
    <property type="protein sequence ID" value="KXT10341.1"/>
    <property type="molecule type" value="Genomic_DNA"/>
</dbReference>
<feature type="transmembrane region" description="Helical" evidence="2">
    <location>
        <begin position="229"/>
        <end position="253"/>
    </location>
</feature>
<comment type="caution">
    <text evidence="3">The sequence shown here is derived from an EMBL/GenBank/DDBJ whole genome shotgun (WGS) entry which is preliminary data.</text>
</comment>
<evidence type="ECO:0008006" key="5">
    <source>
        <dbReference type="Google" id="ProtNLM"/>
    </source>
</evidence>
<feature type="compositionally biased region" description="Basic and acidic residues" evidence="1">
    <location>
        <begin position="309"/>
        <end position="320"/>
    </location>
</feature>
<sequence length="320" mass="33580">MGSHGFRITTYLSLFVIEVLQTYTDQVGYQMLKLLFFNSQLLAFALAQTCYFPDGSQAQETDDLRPCHPSSSGHSACCLKTGLCMSNGLCYQQSGWGNRIARSGCTDATWNDPACASVCTLTRRDGGLTLYLAQEDEDGLGHFCCGTNFDESTGLCNGTNDAGATYAPVAVTGAQILLPNSTTPLGDLEEAATTSNDSSTTTSSASTLTSGTTSSTSACATADSSDSNVVAVGAGVGASLGVAFLVASGLFFWQWRKNKHLSNQLSQMQTGSGEHQPYGNGDFVGPPSYGGSPMAPSGPKYVVPNQELPAERPMSELPSR</sequence>
<protein>
    <recommendedName>
        <fullName evidence="5">Mid2 domain-containing protein</fullName>
    </recommendedName>
</protein>
<keyword evidence="4" id="KW-1185">Reference proteome</keyword>
<feature type="region of interest" description="Disordered" evidence="1">
    <location>
        <begin position="265"/>
        <end position="320"/>
    </location>
</feature>
<organism evidence="3 4">
    <name type="scientific">Pseudocercospora musae</name>
    <dbReference type="NCBI Taxonomy" id="113226"/>
    <lineage>
        <taxon>Eukaryota</taxon>
        <taxon>Fungi</taxon>
        <taxon>Dikarya</taxon>
        <taxon>Ascomycota</taxon>
        <taxon>Pezizomycotina</taxon>
        <taxon>Dothideomycetes</taxon>
        <taxon>Dothideomycetidae</taxon>
        <taxon>Mycosphaerellales</taxon>
        <taxon>Mycosphaerellaceae</taxon>
        <taxon>Pseudocercospora</taxon>
    </lineage>
</organism>